<organism evidence="2 3">
    <name type="scientific">Pyronema omphalodes (strain CBS 100304)</name>
    <name type="common">Pyronema confluens</name>
    <dbReference type="NCBI Taxonomy" id="1076935"/>
    <lineage>
        <taxon>Eukaryota</taxon>
        <taxon>Fungi</taxon>
        <taxon>Dikarya</taxon>
        <taxon>Ascomycota</taxon>
        <taxon>Pezizomycotina</taxon>
        <taxon>Pezizomycetes</taxon>
        <taxon>Pezizales</taxon>
        <taxon>Pyronemataceae</taxon>
        <taxon>Pyronema</taxon>
    </lineage>
</organism>
<dbReference type="AlphaFoldDB" id="U4L658"/>
<reference evidence="2 3" key="1">
    <citation type="journal article" date="2013" name="PLoS Genet.">
        <title>The genome and development-dependent transcriptomes of Pyronema confluens: a window into fungal evolution.</title>
        <authorList>
            <person name="Traeger S."/>
            <person name="Altegoer F."/>
            <person name="Freitag M."/>
            <person name="Gabaldon T."/>
            <person name="Kempken F."/>
            <person name="Kumar A."/>
            <person name="Marcet-Houben M."/>
            <person name="Poggeler S."/>
            <person name="Stajich J.E."/>
            <person name="Nowrousian M."/>
        </authorList>
    </citation>
    <scope>NUCLEOTIDE SEQUENCE [LARGE SCALE GENOMIC DNA]</scope>
    <source>
        <strain evidence="3">CBS 100304</strain>
        <tissue evidence="2">Vegetative mycelium</tissue>
    </source>
</reference>
<gene>
    <name evidence="2" type="ORF">PCON_12308</name>
</gene>
<sequence>MRFVKPLITLFFTFSLFHVPISAKCYDTGIDAFAEYSAVTRARYYCFAYWDPLVLSGTWRKQETRTRCWDSTIPSYYGYRWDFQITRKGGFFDRTLALLSPKDCAQFLIEEINGCKRGGERWRGDFMFRSDPNKGFCGDNHSSESNTHFIKYKTASVSNNTSEVDDEDPMTVEKIKAMVDQWVAEHEAGFRPTEEWLREQDVKALNSTNRL</sequence>
<proteinExistence type="predicted"/>
<protein>
    <submittedName>
        <fullName evidence="2">Uncharacterized protein</fullName>
    </submittedName>
</protein>
<evidence type="ECO:0000313" key="3">
    <source>
        <dbReference type="Proteomes" id="UP000018144"/>
    </source>
</evidence>
<dbReference type="Proteomes" id="UP000018144">
    <property type="component" value="Unassembled WGS sequence"/>
</dbReference>
<accession>U4L658</accession>
<feature type="signal peptide" evidence="1">
    <location>
        <begin position="1"/>
        <end position="23"/>
    </location>
</feature>
<name>U4L658_PYROM</name>
<keyword evidence="1" id="KW-0732">Signal</keyword>
<evidence type="ECO:0000313" key="2">
    <source>
        <dbReference type="EMBL" id="CCX12714.1"/>
    </source>
</evidence>
<keyword evidence="3" id="KW-1185">Reference proteome</keyword>
<dbReference type="EMBL" id="HF935723">
    <property type="protein sequence ID" value="CCX12714.1"/>
    <property type="molecule type" value="Genomic_DNA"/>
</dbReference>
<evidence type="ECO:0000256" key="1">
    <source>
        <dbReference type="SAM" id="SignalP"/>
    </source>
</evidence>
<feature type="chain" id="PRO_5004651155" evidence="1">
    <location>
        <begin position="24"/>
        <end position="211"/>
    </location>
</feature>